<organism evidence="1 2">
    <name type="scientific">Arachis duranensis</name>
    <name type="common">Wild peanut</name>
    <dbReference type="NCBI Taxonomy" id="130453"/>
    <lineage>
        <taxon>Eukaryota</taxon>
        <taxon>Viridiplantae</taxon>
        <taxon>Streptophyta</taxon>
        <taxon>Embryophyta</taxon>
        <taxon>Tracheophyta</taxon>
        <taxon>Spermatophyta</taxon>
        <taxon>Magnoliopsida</taxon>
        <taxon>eudicotyledons</taxon>
        <taxon>Gunneridae</taxon>
        <taxon>Pentapetalae</taxon>
        <taxon>rosids</taxon>
        <taxon>fabids</taxon>
        <taxon>Fabales</taxon>
        <taxon>Fabaceae</taxon>
        <taxon>Papilionoideae</taxon>
        <taxon>50 kb inversion clade</taxon>
        <taxon>dalbergioids sensu lato</taxon>
        <taxon>Dalbergieae</taxon>
        <taxon>Pterocarpus clade</taxon>
        <taxon>Arachis</taxon>
    </lineage>
</organism>
<dbReference type="Gene3D" id="2.40.50.140">
    <property type="entry name" value="Nucleic acid-binding proteins"/>
    <property type="match status" value="2"/>
</dbReference>
<keyword evidence="1" id="KW-1185">Reference proteome</keyword>
<dbReference type="Proteomes" id="UP000515211">
    <property type="component" value="Chromosome 9"/>
</dbReference>
<name>A0A6P5MVZ6_ARADU</name>
<gene>
    <name evidence="2" type="primary">LOC110275654</name>
</gene>
<dbReference type="InterPro" id="IPR012340">
    <property type="entry name" value="NA-bd_OB-fold"/>
</dbReference>
<reference evidence="2" key="2">
    <citation type="submission" date="2025-08" db="UniProtKB">
        <authorList>
            <consortium name="RefSeq"/>
        </authorList>
    </citation>
    <scope>IDENTIFICATION</scope>
    <source>
        <tissue evidence="2">Whole plant</tissue>
    </source>
</reference>
<protein>
    <submittedName>
        <fullName evidence="2">Uncharacterized protein LOC110275654</fullName>
    </submittedName>
</protein>
<evidence type="ECO:0000313" key="2">
    <source>
        <dbReference type="RefSeq" id="XP_020987516.1"/>
    </source>
</evidence>
<dbReference type="RefSeq" id="XP_020987516.1">
    <property type="nucleotide sequence ID" value="XM_021131857.1"/>
</dbReference>
<sequence>MYEMQNQWNPAEVYNVKMVLQDEWHTKTKYTVFKNLIRKHGFYSMKNFIVKGWGKGIRTCGHKYKLNFYIKTSVSRLTSGTFFFNPFHFVSYEEVQAMPAGNENHLIDYIGHIVGKEDITNMVTKSGRECKLLGIYLEDLQKNRLKCILFDDLVNKVENFLDKADGQPLEGDLCSQGITSIQSQPPQSVSDEINGDSIKSVVEIMNMREESTYWVVDTIVSIEHGVRDWCYASCGFCPRKVQVNKDRYRLNAIITDGTGV</sequence>
<accession>A0A6P5MVZ6</accession>
<evidence type="ECO:0000313" key="1">
    <source>
        <dbReference type="Proteomes" id="UP000515211"/>
    </source>
</evidence>
<proteinExistence type="predicted"/>
<reference evidence="1" key="1">
    <citation type="journal article" date="2016" name="Nat. Genet.">
        <title>The genome sequences of Arachis duranensis and Arachis ipaensis, the diploid ancestors of cultivated peanut.</title>
        <authorList>
            <person name="Bertioli D.J."/>
            <person name="Cannon S.B."/>
            <person name="Froenicke L."/>
            <person name="Huang G."/>
            <person name="Farmer A.D."/>
            <person name="Cannon E.K."/>
            <person name="Liu X."/>
            <person name="Gao D."/>
            <person name="Clevenger J."/>
            <person name="Dash S."/>
            <person name="Ren L."/>
            <person name="Moretzsohn M.C."/>
            <person name="Shirasawa K."/>
            <person name="Huang W."/>
            <person name="Vidigal B."/>
            <person name="Abernathy B."/>
            <person name="Chu Y."/>
            <person name="Niederhuth C.E."/>
            <person name="Umale P."/>
            <person name="Araujo A.C."/>
            <person name="Kozik A."/>
            <person name="Kim K.D."/>
            <person name="Burow M.D."/>
            <person name="Varshney R.K."/>
            <person name="Wang X."/>
            <person name="Zhang X."/>
            <person name="Barkley N."/>
            <person name="Guimaraes P.M."/>
            <person name="Isobe S."/>
            <person name="Guo B."/>
            <person name="Liao B."/>
            <person name="Stalker H.T."/>
            <person name="Schmitz R.J."/>
            <person name="Scheffler B.E."/>
            <person name="Leal-Bertioli S.C."/>
            <person name="Xun X."/>
            <person name="Jackson S.A."/>
            <person name="Michelmore R."/>
            <person name="Ozias-Akins P."/>
        </authorList>
    </citation>
    <scope>NUCLEOTIDE SEQUENCE [LARGE SCALE GENOMIC DNA]</scope>
    <source>
        <strain evidence="1">cv. V14167</strain>
    </source>
</reference>
<dbReference type="AlphaFoldDB" id="A0A6P5MVZ6"/>
<dbReference type="GeneID" id="110275654"/>
<dbReference type="KEGG" id="adu:110275654"/>
<dbReference type="SUPFAM" id="SSF50249">
    <property type="entry name" value="Nucleic acid-binding proteins"/>
    <property type="match status" value="2"/>
</dbReference>